<dbReference type="CDD" id="cd02149">
    <property type="entry name" value="NfsB-like"/>
    <property type="match status" value="1"/>
</dbReference>
<reference evidence="6" key="1">
    <citation type="submission" date="2014-06" db="EMBL/GenBank/DDBJ databases">
        <authorList>
            <person name="Winans N.J."/>
            <person name="Newell P.D."/>
            <person name="Douglas A.E."/>
        </authorList>
    </citation>
    <scope>NUCLEOTIDE SEQUENCE [LARGE SCALE GENOMIC DNA]</scope>
</reference>
<evidence type="ECO:0000259" key="4">
    <source>
        <dbReference type="Pfam" id="PF00881"/>
    </source>
</evidence>
<dbReference type="Pfam" id="PF00881">
    <property type="entry name" value="Nitroreductase"/>
    <property type="match status" value="1"/>
</dbReference>
<feature type="domain" description="Nitroreductase" evidence="4">
    <location>
        <begin position="8"/>
        <end position="192"/>
    </location>
</feature>
<dbReference type="InterPro" id="IPR000415">
    <property type="entry name" value="Nitroreductase-like"/>
</dbReference>
<comment type="caution">
    <text evidence="5">The sequence shown here is derived from an EMBL/GenBank/DDBJ whole genome shotgun (WGS) entry which is preliminary data.</text>
</comment>
<evidence type="ECO:0000256" key="3">
    <source>
        <dbReference type="ARBA" id="ARBA00023002"/>
    </source>
</evidence>
<sequence>MFLPQVLTHRHTTKAYDKNRKIPAEQVSQLLAALRYSPSSVNSQPWHFFVADNDAGKARIAKATSGIFAFNAPRVMDASLVIVLCARNTLTPDYLETLATQEQADGRFASKEAREAGHKARSGFVGIHQQAGDVATWTQKQTYIAQGFLLLSAALLGIDATPMEGFEAGILENELNLKEQDLTPVVIVSLGYHSDADFNAKLPKSRLPEKDIFTKL</sequence>
<proteinExistence type="inferred from homology"/>
<dbReference type="AlphaFoldDB" id="A0A252AXG9"/>
<dbReference type="InterPro" id="IPR033878">
    <property type="entry name" value="NfsB-like"/>
</dbReference>
<dbReference type="PANTHER" id="PTHR43673:SF10">
    <property type="entry name" value="NADH DEHYDROGENASE_NAD(P)H NITROREDUCTASE XCC3605-RELATED"/>
    <property type="match status" value="1"/>
</dbReference>
<dbReference type="InterPro" id="IPR029479">
    <property type="entry name" value="Nitroreductase"/>
</dbReference>
<dbReference type="RefSeq" id="WP_086658849.1">
    <property type="nucleotide sequence ID" value="NZ_JBJJWX010000009.1"/>
</dbReference>
<keyword evidence="3" id="KW-0560">Oxidoreductase</keyword>
<dbReference type="NCBIfam" id="NF008275">
    <property type="entry name" value="PRK11053.1"/>
    <property type="match status" value="1"/>
</dbReference>
<accession>A0A252AXG9</accession>
<organism evidence="5 6">
    <name type="scientific">Acetobacter indonesiensis</name>
    <dbReference type="NCBI Taxonomy" id="104101"/>
    <lineage>
        <taxon>Bacteria</taxon>
        <taxon>Pseudomonadati</taxon>
        <taxon>Pseudomonadota</taxon>
        <taxon>Alphaproteobacteria</taxon>
        <taxon>Acetobacterales</taxon>
        <taxon>Acetobacteraceae</taxon>
        <taxon>Acetobacter</taxon>
    </lineage>
</organism>
<gene>
    <name evidence="5" type="ORF">HK17_14940</name>
</gene>
<protein>
    <submittedName>
        <fullName evidence="5">Dihydropteridine reductase</fullName>
    </submittedName>
</protein>
<dbReference type="EMBL" id="JOPA01000006">
    <property type="protein sequence ID" value="OUI96063.1"/>
    <property type="molecule type" value="Genomic_DNA"/>
</dbReference>
<evidence type="ECO:0000256" key="2">
    <source>
        <dbReference type="ARBA" id="ARBA00022857"/>
    </source>
</evidence>
<comment type="similarity">
    <text evidence="1">Belongs to the nitroreductase family.</text>
</comment>
<keyword evidence="2" id="KW-0521">NADP</keyword>
<dbReference type="SUPFAM" id="SSF55469">
    <property type="entry name" value="FMN-dependent nitroreductase-like"/>
    <property type="match status" value="1"/>
</dbReference>
<evidence type="ECO:0000313" key="5">
    <source>
        <dbReference type="EMBL" id="OUI96063.1"/>
    </source>
</evidence>
<evidence type="ECO:0000256" key="1">
    <source>
        <dbReference type="ARBA" id="ARBA00007118"/>
    </source>
</evidence>
<name>A0A252AXG9_9PROT</name>
<dbReference type="GO" id="GO:0016491">
    <property type="term" value="F:oxidoreductase activity"/>
    <property type="evidence" value="ECO:0007669"/>
    <property type="project" value="UniProtKB-KW"/>
</dbReference>
<dbReference type="PANTHER" id="PTHR43673">
    <property type="entry name" value="NAD(P)H NITROREDUCTASE YDGI-RELATED"/>
    <property type="match status" value="1"/>
</dbReference>
<evidence type="ECO:0000313" key="6">
    <source>
        <dbReference type="Proteomes" id="UP000194641"/>
    </source>
</evidence>
<dbReference type="Gene3D" id="3.40.109.10">
    <property type="entry name" value="NADH Oxidase"/>
    <property type="match status" value="1"/>
</dbReference>
<dbReference type="Proteomes" id="UP000194641">
    <property type="component" value="Unassembled WGS sequence"/>
</dbReference>